<dbReference type="GO" id="GO:0019442">
    <property type="term" value="P:L-tryptophan catabolic process to acetyl-CoA"/>
    <property type="evidence" value="ECO:0007669"/>
    <property type="project" value="TreeGrafter"/>
</dbReference>
<dbReference type="GO" id="GO:0004833">
    <property type="term" value="F:L-tryptophan 2,3-dioxygenase activity"/>
    <property type="evidence" value="ECO:0007669"/>
    <property type="project" value="InterPro"/>
</dbReference>
<sequence length="284" mass="31200">MPNRGFGGLVSIKPFDDNGSVFVLTNDEEQHSLWPADTAPSLLPQELDQRASSVEVTPAVCPFRHLQDQADDIEAEGQPEAKLRYADYLHLDELLGAVQPSFGDGDRSVWADERYFLIIHQASELWVSQILVDLDLALEFARHSDFDRAVGRLKRANALLELIVTTQNALQHLAVNDFHQFRPGLQGMSAGQSHQFTTILAGVGHAPVAALFEIVSDRRNGDGGNRRQRLHLGAQLDVFIAGLTRWRLAHLDVVSRFIGGSRGTGGTAGLGFLIDRLFDASCPS</sequence>
<keyword evidence="3" id="KW-1185">Reference proteome</keyword>
<dbReference type="SUPFAM" id="SSF140959">
    <property type="entry name" value="Indolic compounds 2,3-dioxygenase-like"/>
    <property type="match status" value="1"/>
</dbReference>
<name>A0A1X2KRB0_9MYCO</name>
<protein>
    <recommendedName>
        <fullName evidence="1">MbtH-like domain-containing protein</fullName>
    </recommendedName>
</protein>
<dbReference type="PANTHER" id="PTHR10138">
    <property type="entry name" value="TRYPTOPHAN 2,3-DIOXYGENASE"/>
    <property type="match status" value="1"/>
</dbReference>
<feature type="domain" description="MbtH-like" evidence="1">
    <location>
        <begin position="13"/>
        <end position="38"/>
    </location>
</feature>
<dbReference type="InterPro" id="IPR004981">
    <property type="entry name" value="Trp_2_3_dOase"/>
</dbReference>
<dbReference type="InterPro" id="IPR005153">
    <property type="entry name" value="MbtH-like_dom"/>
</dbReference>
<dbReference type="InterPro" id="IPR038020">
    <property type="entry name" value="MbtH-like_sf"/>
</dbReference>
<dbReference type="Proteomes" id="UP000242320">
    <property type="component" value="Unassembled WGS sequence"/>
</dbReference>
<dbReference type="GO" id="GO:0020037">
    <property type="term" value="F:heme binding"/>
    <property type="evidence" value="ECO:0007669"/>
    <property type="project" value="InterPro"/>
</dbReference>
<dbReference type="Gene3D" id="1.20.58.480">
    <property type="match status" value="2"/>
</dbReference>
<dbReference type="EMBL" id="NCXM01000026">
    <property type="protein sequence ID" value="OSC24279.1"/>
    <property type="molecule type" value="Genomic_DNA"/>
</dbReference>
<accession>A0A1X2KRB0</accession>
<evidence type="ECO:0000259" key="1">
    <source>
        <dbReference type="Pfam" id="PF03621"/>
    </source>
</evidence>
<dbReference type="AlphaFoldDB" id="A0A1X2KRB0"/>
<dbReference type="Pfam" id="PF03621">
    <property type="entry name" value="MbtH"/>
    <property type="match status" value="1"/>
</dbReference>
<gene>
    <name evidence="2" type="ORF">B8W69_22060</name>
</gene>
<comment type="caution">
    <text evidence="2">The sequence shown here is derived from an EMBL/GenBank/DDBJ whole genome shotgun (WGS) entry which is preliminary data.</text>
</comment>
<dbReference type="InterPro" id="IPR037217">
    <property type="entry name" value="Trp/Indoleamine_2_3_dOase-like"/>
</dbReference>
<dbReference type="Gene3D" id="3.90.820.10">
    <property type="entry name" value="Structural Genomics, Unknown Function 30-nov-00 1gh9 Mol_id"/>
    <property type="match status" value="1"/>
</dbReference>
<dbReference type="Pfam" id="PF03301">
    <property type="entry name" value="Trp_dioxygenase"/>
    <property type="match status" value="1"/>
</dbReference>
<dbReference type="SUPFAM" id="SSF160582">
    <property type="entry name" value="MbtH-like"/>
    <property type="match status" value="1"/>
</dbReference>
<evidence type="ECO:0000313" key="3">
    <source>
        <dbReference type="Proteomes" id="UP000242320"/>
    </source>
</evidence>
<dbReference type="GO" id="GO:0019441">
    <property type="term" value="P:L-tryptophan catabolic process to kynurenine"/>
    <property type="evidence" value="ECO:0007669"/>
    <property type="project" value="InterPro"/>
</dbReference>
<reference evidence="2 3" key="1">
    <citation type="submission" date="2017-04" db="EMBL/GenBank/DDBJ databases">
        <title>The new phylogeny of genus Mycobacterium.</title>
        <authorList>
            <person name="Tortoli E."/>
            <person name="Trovato A."/>
            <person name="Cirillo D.M."/>
        </authorList>
    </citation>
    <scope>NUCLEOTIDE SEQUENCE [LARGE SCALE GENOMIC DNA]</scope>
    <source>
        <strain evidence="2 3">DSM 45247</strain>
    </source>
</reference>
<evidence type="ECO:0000313" key="2">
    <source>
        <dbReference type="EMBL" id="OSC24279.1"/>
    </source>
</evidence>
<dbReference type="PANTHER" id="PTHR10138:SF0">
    <property type="entry name" value="TRYPTOPHAN 2,3-DIOXYGENASE"/>
    <property type="match status" value="1"/>
</dbReference>
<dbReference type="GO" id="GO:0046872">
    <property type="term" value="F:metal ion binding"/>
    <property type="evidence" value="ECO:0007669"/>
    <property type="project" value="InterPro"/>
</dbReference>
<organism evidence="2 3">
    <name type="scientific">Mycolicibacterium vulneris</name>
    <dbReference type="NCBI Taxonomy" id="547163"/>
    <lineage>
        <taxon>Bacteria</taxon>
        <taxon>Bacillati</taxon>
        <taxon>Actinomycetota</taxon>
        <taxon>Actinomycetes</taxon>
        <taxon>Mycobacteriales</taxon>
        <taxon>Mycobacteriaceae</taxon>
        <taxon>Mycolicibacterium</taxon>
    </lineage>
</organism>
<proteinExistence type="predicted"/>